<evidence type="ECO:0000313" key="1">
    <source>
        <dbReference type="EMBL" id="MTB96554.1"/>
    </source>
</evidence>
<comment type="caution">
    <text evidence="1">The sequence shown here is derived from an EMBL/GenBank/DDBJ whole genome shotgun (WGS) entry which is preliminary data.</text>
</comment>
<dbReference type="EMBL" id="WLCI01000016">
    <property type="protein sequence ID" value="MTB96554.1"/>
    <property type="molecule type" value="Genomic_DNA"/>
</dbReference>
<dbReference type="Proteomes" id="UP000433406">
    <property type="component" value="Unassembled WGS sequence"/>
</dbReference>
<gene>
    <name evidence="1" type="ORF">GGQ22_15875</name>
</gene>
<evidence type="ECO:0008006" key="3">
    <source>
        <dbReference type="Google" id="ProtNLM"/>
    </source>
</evidence>
<protein>
    <recommendedName>
        <fullName evidence="3">ABC transporter permease subunit</fullName>
    </recommendedName>
</protein>
<dbReference type="AlphaFoldDB" id="A0A6I3JEC4"/>
<evidence type="ECO:0000313" key="2">
    <source>
        <dbReference type="Proteomes" id="UP000433406"/>
    </source>
</evidence>
<name>A0A6I3JEC4_9ACTN</name>
<sequence length="319" mass="34172">MRSLLRVELTRLRWRRAVLLLLLGCLVVPALIAVATIWGSRPVSESEMATIRSEAASEIARCERRPRQFGVPPARAAERCPELVVSWYVGRQDLSLARERGGSGLAVTGTLTVLLMLVATTFVGHDWNTGSVSNQLLFRPRRGRVWLAKAVVVTGTALATAVVVATAYWLVLWGVMQARDLTVAEGGLRTSLLLGLRGAGIAAAAALGCYALTMLLRSTVATLGVVLAVAFASLLLLDAAGVPEPWQPLPNVAAVLQDGTEYWVEVPPSCYDGVERAPEGSLCDDTRDLPLWRGAAYHGAGLLLVGAASVLSFRRRDVP</sequence>
<organism evidence="1 2">
    <name type="scientific">Nocardioides marmotae</name>
    <dbReference type="NCBI Taxonomy" id="2663857"/>
    <lineage>
        <taxon>Bacteria</taxon>
        <taxon>Bacillati</taxon>
        <taxon>Actinomycetota</taxon>
        <taxon>Actinomycetes</taxon>
        <taxon>Propionibacteriales</taxon>
        <taxon>Nocardioidaceae</taxon>
        <taxon>Nocardioides</taxon>
    </lineage>
</organism>
<reference evidence="1 2" key="1">
    <citation type="submission" date="2019-10" db="EMBL/GenBank/DDBJ databases">
        <title>Nocardioides novel species isolated from the excrement of Marmot.</title>
        <authorList>
            <person name="Zhang G."/>
        </authorList>
    </citation>
    <scope>NUCLEOTIDE SEQUENCE [LARGE SCALE GENOMIC DNA]</scope>
    <source>
        <strain evidence="2">zg-579</strain>
    </source>
</reference>
<keyword evidence="2" id="KW-1185">Reference proteome</keyword>
<dbReference type="RefSeq" id="WP_154616416.1">
    <property type="nucleotide sequence ID" value="NZ_CP053660.1"/>
</dbReference>
<accession>A0A6I3JEC4</accession>
<proteinExistence type="predicted"/>